<feature type="transmembrane region" description="Helical" evidence="1">
    <location>
        <begin position="293"/>
        <end position="313"/>
    </location>
</feature>
<keyword evidence="1" id="KW-0812">Transmembrane</keyword>
<evidence type="ECO:0000256" key="1">
    <source>
        <dbReference type="SAM" id="Phobius"/>
    </source>
</evidence>
<dbReference type="AlphaFoldDB" id="A0A2A2I2S9"/>
<evidence type="ECO:0000313" key="4">
    <source>
        <dbReference type="Proteomes" id="UP000218332"/>
    </source>
</evidence>
<feature type="domain" description="DUF2157" evidence="2">
    <location>
        <begin position="18"/>
        <end position="152"/>
    </location>
</feature>
<feature type="transmembrane region" description="Helical" evidence="1">
    <location>
        <begin position="99"/>
        <end position="122"/>
    </location>
</feature>
<dbReference type="EMBL" id="NMPM01000042">
    <property type="protein sequence ID" value="PAV25937.1"/>
    <property type="molecule type" value="Genomic_DNA"/>
</dbReference>
<name>A0A2A2I2S9_9GAMM</name>
<dbReference type="Proteomes" id="UP000218332">
    <property type="component" value="Unassembled WGS sequence"/>
</dbReference>
<protein>
    <recommendedName>
        <fullName evidence="2">DUF2157 domain-containing protein</fullName>
    </recommendedName>
</protein>
<keyword evidence="1" id="KW-0472">Membrane</keyword>
<accession>A0A2A2I2S9</accession>
<feature type="transmembrane region" description="Helical" evidence="1">
    <location>
        <begin position="150"/>
        <end position="167"/>
    </location>
</feature>
<keyword evidence="4" id="KW-1185">Reference proteome</keyword>
<sequence>MSQGDRRRLTSLIDANAIDAGRIDRALAVIGIPPTGAEWVRFLDRCLLWLGVLALSVAAVFFIAYNWDGMGRTGRFALLEGGLVVVIATYWTQARKPRVAAALLAMACLLVGALLALFGQTYQTGADPWQLFALWAAVIIPWVAVARNAGLWVFWVGLLNLSVGLYYESGGGWLFGDWGRIIAAQWAQFLLNVAVLVLWEGGLMVTRRGARWPTRVVAVFAGVPATWLAVMGVLSLDQGWDGIVAWALWMTLCLVFYRWVRLDRFMLAGFCLSGIVVITTAFGRWVLQDTASGGFLVLALFVLIAGAGSATWLKALNREAEA</sequence>
<dbReference type="Pfam" id="PF09925">
    <property type="entry name" value="DUF2157"/>
    <property type="match status" value="1"/>
</dbReference>
<evidence type="ECO:0000313" key="3">
    <source>
        <dbReference type="EMBL" id="PAV25937.1"/>
    </source>
</evidence>
<feature type="transmembrane region" description="Helical" evidence="1">
    <location>
        <begin position="187"/>
        <end position="205"/>
    </location>
</feature>
<organism evidence="3 4">
    <name type="scientific">Tamilnaduibacter salinus</name>
    <dbReference type="NCBI Taxonomy" id="1484056"/>
    <lineage>
        <taxon>Bacteria</taxon>
        <taxon>Pseudomonadati</taxon>
        <taxon>Pseudomonadota</taxon>
        <taxon>Gammaproteobacteria</taxon>
        <taxon>Pseudomonadales</taxon>
        <taxon>Marinobacteraceae</taxon>
        <taxon>Tamilnaduibacter</taxon>
    </lineage>
</organism>
<evidence type="ECO:0000259" key="2">
    <source>
        <dbReference type="Pfam" id="PF09925"/>
    </source>
</evidence>
<comment type="caution">
    <text evidence="3">The sequence shown here is derived from an EMBL/GenBank/DDBJ whole genome shotgun (WGS) entry which is preliminary data.</text>
</comment>
<reference evidence="3 4" key="1">
    <citation type="submission" date="2017-07" db="EMBL/GenBank/DDBJ databases">
        <title>Tamlnaduibacter salinus (Mi-7) genome sequencing.</title>
        <authorList>
            <person name="Verma A."/>
            <person name="Krishnamurthi S."/>
        </authorList>
    </citation>
    <scope>NUCLEOTIDE SEQUENCE [LARGE SCALE GENOMIC DNA]</scope>
    <source>
        <strain evidence="3 4">Mi-7</strain>
    </source>
</reference>
<dbReference type="RefSeq" id="WP_095610964.1">
    <property type="nucleotide sequence ID" value="NZ_NMPM01000042.1"/>
</dbReference>
<feature type="transmembrane region" description="Helical" evidence="1">
    <location>
        <begin position="73"/>
        <end position="92"/>
    </location>
</feature>
<feature type="transmembrane region" description="Helical" evidence="1">
    <location>
        <begin position="217"/>
        <end position="236"/>
    </location>
</feature>
<feature type="transmembrane region" description="Helical" evidence="1">
    <location>
        <begin position="47"/>
        <end position="67"/>
    </location>
</feature>
<dbReference type="InterPro" id="IPR018677">
    <property type="entry name" value="DUF2157"/>
</dbReference>
<keyword evidence="1" id="KW-1133">Transmembrane helix</keyword>
<gene>
    <name evidence="3" type="ORF">CF392_08150</name>
</gene>
<proteinExistence type="predicted"/>
<feature type="transmembrane region" description="Helical" evidence="1">
    <location>
        <begin position="242"/>
        <end position="260"/>
    </location>
</feature>
<feature type="transmembrane region" description="Helical" evidence="1">
    <location>
        <begin position="267"/>
        <end position="287"/>
    </location>
</feature>
<feature type="transmembrane region" description="Helical" evidence="1">
    <location>
        <begin position="128"/>
        <end position="145"/>
    </location>
</feature>